<dbReference type="Proteomes" id="UP001055105">
    <property type="component" value="Unassembled WGS sequence"/>
</dbReference>
<evidence type="ECO:0000313" key="1">
    <source>
        <dbReference type="EMBL" id="GKI17606.1"/>
    </source>
</evidence>
<protein>
    <submittedName>
        <fullName evidence="1">Uncharacterized protein</fullName>
    </submittedName>
</protein>
<dbReference type="RefSeq" id="WP_195290124.1">
    <property type="nucleotide sequence ID" value="NZ_AP025581.1"/>
</dbReference>
<name>A0AA37NKA8_9BACT</name>
<evidence type="ECO:0000313" key="2">
    <source>
        <dbReference type="Proteomes" id="UP001055105"/>
    </source>
</evidence>
<dbReference type="AlphaFoldDB" id="A0AA37NKA8"/>
<dbReference type="EMBL" id="BQOL01000001">
    <property type="protein sequence ID" value="GKI17606.1"/>
    <property type="molecule type" value="Genomic_DNA"/>
</dbReference>
<comment type="caution">
    <text evidence="1">The sequence shown here is derived from an EMBL/GenBank/DDBJ whole genome shotgun (WGS) entry which is preliminary data.</text>
</comment>
<proteinExistence type="predicted"/>
<dbReference type="GeneID" id="79838525"/>
<sequence>MGIVSTTKGGGKYSAPMIETIEVAAEKGFATSGDVPSSDGISPLSCYDDFYLGENE</sequence>
<accession>A0AA37NKA8</accession>
<gene>
    <name evidence="1" type="ORF">CE91St16_05140</name>
</gene>
<reference evidence="1" key="1">
    <citation type="submission" date="2022-01" db="EMBL/GenBank/DDBJ databases">
        <title>Novel bile acid biosynthetic pathways are enriched in the microbiome of centenarians.</title>
        <authorList>
            <person name="Sato Y."/>
            <person name="Atarashi K."/>
            <person name="Plichta R.D."/>
            <person name="Arai Y."/>
            <person name="Sasajima S."/>
            <person name="Kearney M.S."/>
            <person name="Suda W."/>
            <person name="Takeshita K."/>
            <person name="Sasaki T."/>
            <person name="Okamoto S."/>
            <person name="Skelly N.A."/>
            <person name="Okamura Y."/>
            <person name="Vlamakis H."/>
            <person name="Li Y."/>
            <person name="Tanoue T."/>
            <person name="Takei H."/>
            <person name="Nittono H."/>
            <person name="Narushima S."/>
            <person name="Irie J."/>
            <person name="Itoh H."/>
            <person name="Moriya K."/>
            <person name="Sugiura Y."/>
            <person name="Suematsu M."/>
            <person name="Moritoki N."/>
            <person name="Shibata S."/>
            <person name="Littman R.D."/>
            <person name="Fischbach A.M."/>
            <person name="Uwamino Y."/>
            <person name="Inoue T."/>
            <person name="Honda A."/>
            <person name="Hattori M."/>
            <person name="Murai T."/>
            <person name="Xavier J.R."/>
            <person name="Hirose N."/>
            <person name="Honda K."/>
        </authorList>
    </citation>
    <scope>NUCLEOTIDE SEQUENCE</scope>
    <source>
        <strain evidence="1">CE91-St16</strain>
    </source>
</reference>
<organism evidence="1 2">
    <name type="scientific">Alistipes finegoldii</name>
    <dbReference type="NCBI Taxonomy" id="214856"/>
    <lineage>
        <taxon>Bacteria</taxon>
        <taxon>Pseudomonadati</taxon>
        <taxon>Bacteroidota</taxon>
        <taxon>Bacteroidia</taxon>
        <taxon>Bacteroidales</taxon>
        <taxon>Rikenellaceae</taxon>
        <taxon>Alistipes</taxon>
    </lineage>
</organism>